<dbReference type="PANTHER" id="PTHR34408:SF1">
    <property type="entry name" value="GLYCOSYL HYDROLASE FAMILY 19 DOMAIN-CONTAINING PROTEIN HI_1415"/>
    <property type="match status" value="1"/>
</dbReference>
<dbReference type="InterPro" id="IPR052354">
    <property type="entry name" value="Cell_Wall_Dynamics_Protein"/>
</dbReference>
<dbReference type="GO" id="GO:0016998">
    <property type="term" value="P:cell wall macromolecule catabolic process"/>
    <property type="evidence" value="ECO:0007669"/>
    <property type="project" value="InterPro"/>
</dbReference>
<dbReference type="Pfam" id="PF00182">
    <property type="entry name" value="Glyco_hydro_19"/>
    <property type="match status" value="1"/>
</dbReference>
<dbReference type="EMBL" id="LR798240">
    <property type="protein sequence ID" value="CAB5214063.1"/>
    <property type="molecule type" value="Genomic_DNA"/>
</dbReference>
<evidence type="ECO:0000313" key="2">
    <source>
        <dbReference type="EMBL" id="CAB5214063.1"/>
    </source>
</evidence>
<proteinExistence type="predicted"/>
<evidence type="ECO:0000259" key="1">
    <source>
        <dbReference type="Pfam" id="PF00182"/>
    </source>
</evidence>
<feature type="domain" description="Glycoside hydrolase family 19 catalytic" evidence="1">
    <location>
        <begin position="75"/>
        <end position="157"/>
    </location>
</feature>
<dbReference type="InterPro" id="IPR023346">
    <property type="entry name" value="Lysozyme-like_dom_sf"/>
</dbReference>
<gene>
    <name evidence="2" type="ORF">UFOVP193_11</name>
</gene>
<dbReference type="SUPFAM" id="SSF53955">
    <property type="entry name" value="Lysozyme-like"/>
    <property type="match status" value="1"/>
</dbReference>
<dbReference type="Gene3D" id="1.10.530.10">
    <property type="match status" value="1"/>
</dbReference>
<dbReference type="InterPro" id="IPR000726">
    <property type="entry name" value="Glyco_hydro_19_cat"/>
</dbReference>
<organism evidence="2">
    <name type="scientific">uncultured Caudovirales phage</name>
    <dbReference type="NCBI Taxonomy" id="2100421"/>
    <lineage>
        <taxon>Viruses</taxon>
        <taxon>Duplodnaviria</taxon>
        <taxon>Heunggongvirae</taxon>
        <taxon>Uroviricota</taxon>
        <taxon>Caudoviricetes</taxon>
        <taxon>Peduoviridae</taxon>
        <taxon>Maltschvirus</taxon>
        <taxon>Maltschvirus maltsch</taxon>
    </lineage>
</organism>
<name>A0A6J7WJC8_9CAUD</name>
<dbReference type="GO" id="GO:0004568">
    <property type="term" value="F:chitinase activity"/>
    <property type="evidence" value="ECO:0007669"/>
    <property type="project" value="InterPro"/>
</dbReference>
<dbReference type="PANTHER" id="PTHR34408">
    <property type="entry name" value="FAMILY PROTEIN, PUTATIVE-RELATED"/>
    <property type="match status" value="1"/>
</dbReference>
<dbReference type="GO" id="GO:0006032">
    <property type="term" value="P:chitin catabolic process"/>
    <property type="evidence" value="ECO:0007669"/>
    <property type="project" value="InterPro"/>
</dbReference>
<reference evidence="2" key="1">
    <citation type="submission" date="2020-05" db="EMBL/GenBank/DDBJ databases">
        <authorList>
            <person name="Chiriac C."/>
            <person name="Salcher M."/>
            <person name="Ghai R."/>
            <person name="Kavagutti S V."/>
        </authorList>
    </citation>
    <scope>NUCLEOTIDE SEQUENCE</scope>
</reference>
<sequence length="202" mass="22726">MSELTLDKLRSLGLDDKWLDGLNDCFNKYAINTPERQACFLAQVMHESGGFKLLQENLNYSAQGLMRTWPSRFPDIDTAEKYAHNPEKIANKVYAGRMGNIEEGDGWKFHGRGLIQLTGRENYANFGHNASVDVLSNPDLLTTPEYACLSAGWYWNKRNLNELADKTPMDIEGITKKINGGTLGLEDRKARTEKALAILRNG</sequence>
<accession>A0A6J7WJC8</accession>
<protein>
    <submittedName>
        <fullName evidence="2">COG3179 Predicted chitinase</fullName>
    </submittedName>
</protein>